<proteinExistence type="predicted"/>
<evidence type="ECO:0000256" key="1">
    <source>
        <dbReference type="SAM" id="Phobius"/>
    </source>
</evidence>
<dbReference type="Pfam" id="PF25483">
    <property type="entry name" value="DUF7906"/>
    <property type="match status" value="1"/>
</dbReference>
<dbReference type="GO" id="GO:0000428">
    <property type="term" value="C:DNA-directed RNA polymerase complex"/>
    <property type="evidence" value="ECO:0007669"/>
    <property type="project" value="UniProtKB-KW"/>
</dbReference>
<protein>
    <submittedName>
        <fullName evidence="3">DNA-directed RNA polymerase subunit D</fullName>
    </submittedName>
</protein>
<reference evidence="3" key="2">
    <citation type="submission" date="2023-05" db="EMBL/GenBank/DDBJ databases">
        <authorList>
            <person name="Schelkunov M.I."/>
        </authorList>
    </citation>
    <scope>NUCLEOTIDE SEQUENCE</scope>
    <source>
        <strain evidence="3">Hsosn_3</strain>
        <tissue evidence="3">Leaf</tissue>
    </source>
</reference>
<keyword evidence="1" id="KW-1133">Transmembrane helix</keyword>
<dbReference type="PANTHER" id="PTHR31515:SF2">
    <property type="entry name" value="TRANSMEMBRANE PROTEIN"/>
    <property type="match status" value="1"/>
</dbReference>
<organism evidence="3 4">
    <name type="scientific">Heracleum sosnowskyi</name>
    <dbReference type="NCBI Taxonomy" id="360622"/>
    <lineage>
        <taxon>Eukaryota</taxon>
        <taxon>Viridiplantae</taxon>
        <taxon>Streptophyta</taxon>
        <taxon>Embryophyta</taxon>
        <taxon>Tracheophyta</taxon>
        <taxon>Spermatophyta</taxon>
        <taxon>Magnoliopsida</taxon>
        <taxon>eudicotyledons</taxon>
        <taxon>Gunneridae</taxon>
        <taxon>Pentapetalae</taxon>
        <taxon>asterids</taxon>
        <taxon>campanulids</taxon>
        <taxon>Apiales</taxon>
        <taxon>Apiaceae</taxon>
        <taxon>Apioideae</taxon>
        <taxon>apioid superclade</taxon>
        <taxon>Tordylieae</taxon>
        <taxon>Tordyliinae</taxon>
        <taxon>Heracleum</taxon>
    </lineage>
</organism>
<comment type="caution">
    <text evidence="3">The sequence shown here is derived from an EMBL/GenBank/DDBJ whole genome shotgun (WGS) entry which is preliminary data.</text>
</comment>
<sequence>MLKSSCFLDEEGVLNEILKKHQDTYSGEGEVMFSINMEMLYSGEVLTVSKLHFSRSSSSFSRRLNSPAPTSPQIYTYKRSVSMSPTRLFSIFFLLLAATSHGSPGIRKSGKSSVFSLFNLKDKSKFWTESVIRSDFDDLESSVPKNVGALNYTKAGNIANYLKLLEVEFMYLPVPVNFIFIGFEGKGNQEFKLHADELERWFTKIDHIFEHTRIPKIGEVLAPFYKISIDREQNHHLPLVSHINYNFSVHAIQMGEKVTSVFERAIDVFGRIDHVSNASDEGAGLWQVDVDMMDVLITSLVEYLQLENAYNVFILNPKRDVKRAKYGYRRGLSETEITFLKENKSLQTRILQSGNSPGSVFALNKIKRPLYEKHPMAKFSWTITDETDTIEWYNKCIDALNNVQTLYQGKETADVIQSKVLQLANGQDEDMKHLWGKKLKAGDLSGLHAECLTDTWIGKDRWAFIDLSAGPFSWGPAVGGEGVRTEISLPNVEKTIGAVAEISADEAENRLQDAIQEKFAVFGDRDHQAIDILLAEIDIYELFAFKHCKGRRVKLALCDELDERMQDLRTELQSFEGEEFDEEHKKKAVDALKRMENWNLFTDTPEDFQNYTVARDTFLAHLGATLWGSMRHVISPSIADGAFHHYEQISFQLFFITQEKTTNIKQFVDQKALTEGLSTLVLPTQKVMFSTNILSLSEDPALAMAFSVARRAAAVPILLVNGTYRKTVRSYLDTSILQHQLQRLNDHGSLKGKHAHSRSLLEVPIFWFIQNEPLLVDKHYQAKALSDMVIVVQSEPSAWESHLQCNGRSLLWDLRRPIKAALAAASEHIAGLLPLHLVYSQAHENAIEDWIWSAGCNPLSITSQGWKLSKFQTDTIARSYILTTLEESIQTVNSAIRLLAMELTSEQTFKLFHTKERELVNKYNYVVSIWRRISTITGELRYADAMRLLYTLEDYSKGFAEYVNTTVANLHPLHCTRQRKVQVELDMTTIPAFLIVFFVLWMVLKPRRPKPKIN</sequence>
<feature type="domain" description="DUF7906" evidence="2">
    <location>
        <begin position="442"/>
        <end position="495"/>
    </location>
</feature>
<keyword evidence="1" id="KW-0472">Membrane</keyword>
<feature type="transmembrane region" description="Helical" evidence="1">
    <location>
        <begin position="985"/>
        <end position="1004"/>
    </location>
</feature>
<dbReference type="AlphaFoldDB" id="A0AAD8HFT5"/>
<keyword evidence="3" id="KW-0240">DNA-directed RNA polymerase</keyword>
<accession>A0AAD8HFT5</accession>
<name>A0AAD8HFT5_9APIA</name>
<dbReference type="Proteomes" id="UP001237642">
    <property type="component" value="Unassembled WGS sequence"/>
</dbReference>
<dbReference type="InterPro" id="IPR057228">
    <property type="entry name" value="DUF7906"/>
</dbReference>
<dbReference type="EMBL" id="JAUIZM010000009">
    <property type="protein sequence ID" value="KAK1366291.1"/>
    <property type="molecule type" value="Genomic_DNA"/>
</dbReference>
<evidence type="ECO:0000313" key="4">
    <source>
        <dbReference type="Proteomes" id="UP001237642"/>
    </source>
</evidence>
<keyword evidence="4" id="KW-1185">Reference proteome</keyword>
<reference evidence="3" key="1">
    <citation type="submission" date="2023-02" db="EMBL/GenBank/DDBJ databases">
        <title>Genome of toxic invasive species Heracleum sosnowskyi carries increased number of genes despite the absence of recent whole-genome duplications.</title>
        <authorList>
            <person name="Schelkunov M."/>
            <person name="Shtratnikova V."/>
            <person name="Makarenko M."/>
            <person name="Klepikova A."/>
            <person name="Omelchenko D."/>
            <person name="Novikova G."/>
            <person name="Obukhova E."/>
            <person name="Bogdanov V."/>
            <person name="Penin A."/>
            <person name="Logacheva M."/>
        </authorList>
    </citation>
    <scope>NUCLEOTIDE SEQUENCE</scope>
    <source>
        <strain evidence="3">Hsosn_3</strain>
        <tissue evidence="3">Leaf</tissue>
    </source>
</reference>
<gene>
    <name evidence="3" type="ORF">POM88_041852</name>
</gene>
<keyword evidence="1" id="KW-0812">Transmembrane</keyword>
<evidence type="ECO:0000259" key="2">
    <source>
        <dbReference type="Pfam" id="PF25483"/>
    </source>
</evidence>
<evidence type="ECO:0000313" key="3">
    <source>
        <dbReference type="EMBL" id="KAK1366291.1"/>
    </source>
</evidence>
<dbReference type="PANTHER" id="PTHR31515">
    <property type="entry name" value="TRANSMEMBRANE PROTEIN-RELATED"/>
    <property type="match status" value="1"/>
</dbReference>
<keyword evidence="3" id="KW-0804">Transcription</keyword>